<dbReference type="PANTHER" id="PTHR12253">
    <property type="entry name" value="RH14732P"/>
    <property type="match status" value="1"/>
</dbReference>
<evidence type="ECO:0000256" key="9">
    <source>
        <dbReference type="ARBA" id="ARBA00023098"/>
    </source>
</evidence>
<reference evidence="12 13" key="1">
    <citation type="journal article" date="2017" name="Gigascience">
        <title>Draft genome of the honey bee ectoparasitic mite, Tropilaelaps mercedesae, is shaped by the parasitic life history.</title>
        <authorList>
            <person name="Dong X."/>
            <person name="Armstrong S.D."/>
            <person name="Xia D."/>
            <person name="Makepeace B.L."/>
            <person name="Darby A.C."/>
            <person name="Kadowaki T."/>
        </authorList>
    </citation>
    <scope>NUCLEOTIDE SEQUENCE [LARGE SCALE GENOMIC DNA]</scope>
    <source>
        <strain evidence="12">Wuxi-XJTLU</strain>
    </source>
</reference>
<dbReference type="GO" id="GO:0006644">
    <property type="term" value="P:phospholipid metabolic process"/>
    <property type="evidence" value="ECO:0007669"/>
    <property type="project" value="InterPro"/>
</dbReference>
<evidence type="ECO:0000313" key="12">
    <source>
        <dbReference type="EMBL" id="OQR78187.1"/>
    </source>
</evidence>
<gene>
    <name evidence="12" type="ORF">BIW11_06567</name>
</gene>
<dbReference type="EMBL" id="MNPL01002536">
    <property type="protein sequence ID" value="OQR78187.1"/>
    <property type="molecule type" value="Genomic_DNA"/>
</dbReference>
<evidence type="ECO:0000256" key="10">
    <source>
        <dbReference type="ARBA" id="ARBA00023145"/>
    </source>
</evidence>
<evidence type="ECO:0000256" key="8">
    <source>
        <dbReference type="ARBA" id="ARBA00022963"/>
    </source>
</evidence>
<sequence length="173" mass="19394">MFDVRDITELQWLVSRLALSTREANLDEMLSLIELCGMLEVSNIVRNTSNFHTYPGTLWCGPGDSASSYSELGANTAVDRCCRNHDFCPVRASPGEITVPVVWGKEHSGESVNLFTVSHCHCDKVFKRCLHEAGTTERVTARAMIFLYEAAIRQCIGDNGQLVEQHVNLWDLF</sequence>
<dbReference type="OrthoDB" id="6513890at2759"/>
<keyword evidence="10" id="KW-0865">Zymogen</keyword>
<keyword evidence="5" id="KW-0964">Secreted</keyword>
<keyword evidence="13" id="KW-1185">Reference proteome</keyword>
<evidence type="ECO:0000313" key="13">
    <source>
        <dbReference type="Proteomes" id="UP000192247"/>
    </source>
</evidence>
<evidence type="ECO:0000256" key="5">
    <source>
        <dbReference type="ARBA" id="ARBA00022525"/>
    </source>
</evidence>
<comment type="cofactor">
    <cofactor evidence="2">
        <name>Ca(2+)</name>
        <dbReference type="ChEBI" id="CHEBI:29108"/>
    </cofactor>
</comment>
<dbReference type="Pfam" id="PF05826">
    <property type="entry name" value="Phospholip_A2_2"/>
    <property type="match status" value="1"/>
</dbReference>
<dbReference type="InterPro" id="IPR016090">
    <property type="entry name" value="PLA2-like_dom"/>
</dbReference>
<dbReference type="GO" id="GO:0016042">
    <property type="term" value="P:lipid catabolic process"/>
    <property type="evidence" value="ECO:0007669"/>
    <property type="project" value="UniProtKB-KW"/>
</dbReference>
<evidence type="ECO:0000256" key="6">
    <source>
        <dbReference type="ARBA" id="ARBA00022801"/>
    </source>
</evidence>
<name>A0A1V9XXE4_9ACAR</name>
<accession>A0A1V9XXE4</accession>
<evidence type="ECO:0000256" key="4">
    <source>
        <dbReference type="ARBA" id="ARBA00009659"/>
    </source>
</evidence>
<dbReference type="InterPro" id="IPR033113">
    <property type="entry name" value="PLA2_histidine"/>
</dbReference>
<protein>
    <recommendedName>
        <fullName evidence="11">Phospholipase A2-like central domain-containing protein</fullName>
    </recommendedName>
</protein>
<evidence type="ECO:0000259" key="11">
    <source>
        <dbReference type="Pfam" id="PF05826"/>
    </source>
</evidence>
<feature type="domain" description="Phospholipase A2-like central" evidence="11">
    <location>
        <begin position="53"/>
        <end position="145"/>
    </location>
</feature>
<keyword evidence="9" id="KW-0443">Lipid metabolism</keyword>
<keyword evidence="7" id="KW-0106">Calcium</keyword>
<dbReference type="InParanoid" id="A0A1V9XXE4"/>
<evidence type="ECO:0000256" key="3">
    <source>
        <dbReference type="ARBA" id="ARBA00004613"/>
    </source>
</evidence>
<evidence type="ECO:0000256" key="1">
    <source>
        <dbReference type="ARBA" id="ARBA00001604"/>
    </source>
</evidence>
<dbReference type="SUPFAM" id="SSF48619">
    <property type="entry name" value="Phospholipase A2, PLA2"/>
    <property type="match status" value="1"/>
</dbReference>
<evidence type="ECO:0000256" key="7">
    <source>
        <dbReference type="ARBA" id="ARBA00022837"/>
    </source>
</evidence>
<keyword evidence="8" id="KW-0442">Lipid degradation</keyword>
<dbReference type="GO" id="GO:0005576">
    <property type="term" value="C:extracellular region"/>
    <property type="evidence" value="ECO:0007669"/>
    <property type="project" value="UniProtKB-SubCell"/>
</dbReference>
<dbReference type="GO" id="GO:0004623">
    <property type="term" value="F:phospholipase A2 activity"/>
    <property type="evidence" value="ECO:0007669"/>
    <property type="project" value="UniProtKB-EC"/>
</dbReference>
<dbReference type="Gene3D" id="1.20.90.10">
    <property type="entry name" value="Phospholipase A2 domain"/>
    <property type="match status" value="1"/>
</dbReference>
<comment type="similarity">
    <text evidence="4">Belongs to the phospholipase A2 family. Group III subfamily.</text>
</comment>
<proteinExistence type="inferred from homology"/>
<comment type="caution">
    <text evidence="12">The sequence shown here is derived from an EMBL/GenBank/DDBJ whole genome shotgun (WGS) entry which is preliminary data.</text>
</comment>
<dbReference type="GO" id="GO:0050482">
    <property type="term" value="P:arachidonate secretion"/>
    <property type="evidence" value="ECO:0007669"/>
    <property type="project" value="InterPro"/>
</dbReference>
<dbReference type="AlphaFoldDB" id="A0A1V9XXE4"/>
<dbReference type="InterPro" id="IPR036444">
    <property type="entry name" value="PLipase_A2_dom_sf"/>
</dbReference>
<organism evidence="12 13">
    <name type="scientific">Tropilaelaps mercedesae</name>
    <dbReference type="NCBI Taxonomy" id="418985"/>
    <lineage>
        <taxon>Eukaryota</taxon>
        <taxon>Metazoa</taxon>
        <taxon>Ecdysozoa</taxon>
        <taxon>Arthropoda</taxon>
        <taxon>Chelicerata</taxon>
        <taxon>Arachnida</taxon>
        <taxon>Acari</taxon>
        <taxon>Parasitiformes</taxon>
        <taxon>Mesostigmata</taxon>
        <taxon>Gamasina</taxon>
        <taxon>Dermanyssoidea</taxon>
        <taxon>Laelapidae</taxon>
        <taxon>Tropilaelaps</taxon>
    </lineage>
</organism>
<dbReference type="PROSITE" id="PS00118">
    <property type="entry name" value="PA2_HIS"/>
    <property type="match status" value="1"/>
</dbReference>
<keyword evidence="6" id="KW-0378">Hydrolase</keyword>
<comment type="subcellular location">
    <subcellularLocation>
        <location evidence="3">Secreted</location>
    </subcellularLocation>
</comment>
<evidence type="ECO:0000256" key="2">
    <source>
        <dbReference type="ARBA" id="ARBA00001913"/>
    </source>
</evidence>
<dbReference type="Proteomes" id="UP000192247">
    <property type="component" value="Unassembled WGS sequence"/>
</dbReference>
<comment type="catalytic activity">
    <reaction evidence="1">
        <text>a 1,2-diacyl-sn-glycero-3-phosphocholine + H2O = a 1-acyl-sn-glycero-3-phosphocholine + a fatty acid + H(+)</text>
        <dbReference type="Rhea" id="RHEA:15801"/>
        <dbReference type="ChEBI" id="CHEBI:15377"/>
        <dbReference type="ChEBI" id="CHEBI:15378"/>
        <dbReference type="ChEBI" id="CHEBI:28868"/>
        <dbReference type="ChEBI" id="CHEBI:57643"/>
        <dbReference type="ChEBI" id="CHEBI:58168"/>
        <dbReference type="EC" id="3.1.1.4"/>
    </reaction>
</comment>